<gene>
    <name evidence="1" type="ORF">ALOHA_HF4000APKG7H23ctg3g29</name>
</gene>
<sequence length="280" mass="29493">MENSHLGVGSFGPDNVFDALQGLGLGARALKGVHLPIPQREDGLDAKQGTQQGLGLANAPALLEILQGVQQEVELDLGGRIPSGGGGILQGSASLGEPGRRHHAQALTQRGAQRVHQLNTNPGDLFGCLSGRVEGAAEQPGCMNRQDVVALGSQPRIHLPKSTHAGLGRLGQGPLRGQPGEELLRRDVDTIAEALQPKANDEGDHGDIQRRDQVGGQVGKTIGDNSDAHVIPLFDGDQVVVVRLTPCHQLHLHTRPTLAHHLDGGGGRRLIRIAAPVQRD</sequence>
<name>B3T9V5_9ZZZZ</name>
<protein>
    <submittedName>
        <fullName evidence="1">Uncharacterized protein</fullName>
    </submittedName>
</protein>
<evidence type="ECO:0000313" key="1">
    <source>
        <dbReference type="EMBL" id="ABZ09364.1"/>
    </source>
</evidence>
<organism evidence="1">
    <name type="scientific">uncultured marine microorganism HF4000_APKG7H23</name>
    <dbReference type="NCBI Taxonomy" id="455551"/>
    <lineage>
        <taxon>unclassified sequences</taxon>
        <taxon>environmental samples</taxon>
    </lineage>
</organism>
<dbReference type="AlphaFoldDB" id="B3T9V5"/>
<dbReference type="EMBL" id="EU016649">
    <property type="protein sequence ID" value="ABZ09364.1"/>
    <property type="molecule type" value="Genomic_DNA"/>
</dbReference>
<reference evidence="1" key="1">
    <citation type="journal article" date="2008" name="ISME J.">
        <title>Genomic patterns of recombination, clonal divergence and environment in marine microbial populations.</title>
        <authorList>
            <person name="Konstantinidis K.T."/>
            <person name="Delong E.F."/>
        </authorList>
    </citation>
    <scope>NUCLEOTIDE SEQUENCE</scope>
</reference>
<accession>B3T9V5</accession>
<proteinExistence type="predicted"/>